<gene>
    <name evidence="3 4 5" type="primary">LOC113737824</name>
</gene>
<dbReference type="PANTHER" id="PTHR45950:SF6">
    <property type="entry name" value="HOMEOBOX-LEUCINE ZIPPER PROTEIN ATHB-8"/>
    <property type="match status" value="1"/>
</dbReference>
<dbReference type="InterPro" id="IPR002913">
    <property type="entry name" value="START_lipid-bd_dom"/>
</dbReference>
<dbReference type="Pfam" id="PF01852">
    <property type="entry name" value="START"/>
    <property type="match status" value="1"/>
</dbReference>
<organism evidence="2 3">
    <name type="scientific">Coffea arabica</name>
    <name type="common">Arabian coffee</name>
    <dbReference type="NCBI Taxonomy" id="13443"/>
    <lineage>
        <taxon>Eukaryota</taxon>
        <taxon>Viridiplantae</taxon>
        <taxon>Streptophyta</taxon>
        <taxon>Embryophyta</taxon>
        <taxon>Tracheophyta</taxon>
        <taxon>Spermatophyta</taxon>
        <taxon>Magnoliopsida</taxon>
        <taxon>eudicotyledons</taxon>
        <taxon>Gunneridae</taxon>
        <taxon>Pentapetalae</taxon>
        <taxon>asterids</taxon>
        <taxon>lamiids</taxon>
        <taxon>Gentianales</taxon>
        <taxon>Rubiaceae</taxon>
        <taxon>Ixoroideae</taxon>
        <taxon>Gardenieae complex</taxon>
        <taxon>Bertiereae - Coffeeae clade</taxon>
        <taxon>Coffeeae</taxon>
        <taxon>Coffea</taxon>
    </lineage>
</organism>
<evidence type="ECO:0000259" key="1">
    <source>
        <dbReference type="PROSITE" id="PS50848"/>
    </source>
</evidence>
<proteinExistence type="predicted"/>
<dbReference type="RefSeq" id="XP_071940258.1">
    <property type="nucleotide sequence ID" value="XM_072084157.1"/>
</dbReference>
<dbReference type="RefSeq" id="XP_071940259.1">
    <property type="nucleotide sequence ID" value="XM_072084158.1"/>
</dbReference>
<dbReference type="GeneID" id="113737824"/>
<dbReference type="PROSITE" id="PS50848">
    <property type="entry name" value="START"/>
    <property type="match status" value="1"/>
</dbReference>
<protein>
    <submittedName>
        <fullName evidence="3 4">Homeobox-leucine zipper protein ATHB-8-like isoform X1</fullName>
    </submittedName>
</protein>
<name>A0ABM4X888_COFAR</name>
<dbReference type="Proteomes" id="UP001652660">
    <property type="component" value="Chromosome 3e"/>
</dbReference>
<accession>A0ABM4X888</accession>
<evidence type="ECO:0000313" key="2">
    <source>
        <dbReference type="Proteomes" id="UP001652660"/>
    </source>
</evidence>
<dbReference type="PANTHER" id="PTHR45950">
    <property type="entry name" value="HOMEOBOX-LEUCINE ZIPPER PROTEIN ATHB-14"/>
    <property type="match status" value="1"/>
</dbReference>
<evidence type="ECO:0000313" key="5">
    <source>
        <dbReference type="RefSeq" id="XP_071940260.1"/>
    </source>
</evidence>
<dbReference type="RefSeq" id="XP_071940260.1">
    <property type="nucleotide sequence ID" value="XM_072084159.1"/>
</dbReference>
<keyword evidence="2" id="KW-1185">Reference proteome</keyword>
<evidence type="ECO:0000313" key="4">
    <source>
        <dbReference type="RefSeq" id="XP_071940259.1"/>
    </source>
</evidence>
<evidence type="ECO:0000313" key="3">
    <source>
        <dbReference type="RefSeq" id="XP_071940258.1"/>
    </source>
</evidence>
<feature type="domain" description="START" evidence="1">
    <location>
        <begin position="1"/>
        <end position="100"/>
    </location>
</feature>
<reference evidence="3 4" key="1">
    <citation type="submission" date="2025-05" db="UniProtKB">
        <authorList>
            <consortium name="RefSeq"/>
        </authorList>
    </citation>
    <scope>IDENTIFICATION</scope>
    <source>
        <tissue evidence="3 4">Leaves</tissue>
    </source>
</reference>
<dbReference type="InterPro" id="IPR044830">
    <property type="entry name" value="HD-Zip_III"/>
</dbReference>
<dbReference type="SUPFAM" id="SSF55961">
    <property type="entry name" value="Bet v1-like"/>
    <property type="match status" value="1"/>
</dbReference>
<dbReference type="Gene3D" id="3.30.530.20">
    <property type="match status" value="1"/>
</dbReference>
<dbReference type="InterPro" id="IPR023393">
    <property type="entry name" value="START-like_dom_sf"/>
</dbReference>
<sequence>MSLMLISTGNGGTIELLYMQLYAPTTLAPTRDFWLLHYMLVMEDGSLMICERLLNNTHNGPSIPPVQHFVRAKILPNEYLTRPCEGGGSIIHIVDHIDLEVFYLTYWFHHRVGYPCYNNRIACQQPWSVPEVTRPLYESSTLLAQKTTMAFLSLLSQYEEEDLQHHEHLAND</sequence>